<organism evidence="1 2">
    <name type="scientific">Loktanella fryxellensis</name>
    <dbReference type="NCBI Taxonomy" id="245187"/>
    <lineage>
        <taxon>Bacteria</taxon>
        <taxon>Pseudomonadati</taxon>
        <taxon>Pseudomonadota</taxon>
        <taxon>Alphaproteobacteria</taxon>
        <taxon>Rhodobacterales</taxon>
        <taxon>Roseobacteraceae</taxon>
        <taxon>Loktanella</taxon>
    </lineage>
</organism>
<name>A0A1H8ERV0_9RHOB</name>
<sequence length="294" mass="33033">MAFIIENLRLKELAIVAELNRPAFEYFVQFVQAAGYPSLQAFVLEGDEAKARAVILRFIQTPLPKGVELFDGIARPYLPQKAKWLLLGWVFRDAPEQRLRPMVASMPGRNTAEKQAYLLNQLRAFAGTIFPEAARWDWTAVSEVVIDRLEGSRRAIKGTLFEAIVRRNLEKIFATKTLKLEIGKTEIRLGGETYDVSVVGSRGQILIPVKTRETMGGGHALLFTRDIHKSIAVAHESGFDCLPVIIAESWAGDLTTLSCKDHVYINRNPNQIAEVEPLLTIELERRLSAFQSIM</sequence>
<dbReference type="Proteomes" id="UP000199585">
    <property type="component" value="Unassembled WGS sequence"/>
</dbReference>
<reference evidence="1 2" key="1">
    <citation type="submission" date="2016-10" db="EMBL/GenBank/DDBJ databases">
        <authorList>
            <person name="de Groot N.N."/>
        </authorList>
    </citation>
    <scope>NUCLEOTIDE SEQUENCE [LARGE SCALE GENOMIC DNA]</scope>
    <source>
        <strain evidence="1 2">DSM 16213</strain>
    </source>
</reference>
<evidence type="ECO:0000313" key="2">
    <source>
        <dbReference type="Proteomes" id="UP000199585"/>
    </source>
</evidence>
<gene>
    <name evidence="1" type="ORF">SAMN04488003_11160</name>
</gene>
<dbReference type="OrthoDB" id="509550at2"/>
<dbReference type="EMBL" id="FOCI01000011">
    <property type="protein sequence ID" value="SEN21607.1"/>
    <property type="molecule type" value="Genomic_DNA"/>
</dbReference>
<proteinExistence type="predicted"/>
<dbReference type="AlphaFoldDB" id="A0A1H8ERV0"/>
<protein>
    <submittedName>
        <fullName evidence="1">Uncharacterized protein</fullName>
    </submittedName>
</protein>
<dbReference type="RefSeq" id="WP_089902572.1">
    <property type="nucleotide sequence ID" value="NZ_FOCI01000011.1"/>
</dbReference>
<evidence type="ECO:0000313" key="1">
    <source>
        <dbReference type="EMBL" id="SEN21607.1"/>
    </source>
</evidence>
<accession>A0A1H8ERV0</accession>
<keyword evidence="2" id="KW-1185">Reference proteome</keyword>